<evidence type="ECO:0000256" key="2">
    <source>
        <dbReference type="SAM" id="Phobius"/>
    </source>
</evidence>
<keyword evidence="1" id="KW-0175">Coiled coil</keyword>
<dbReference type="EMBL" id="QNRI01000008">
    <property type="protein sequence ID" value="RBO95384.1"/>
    <property type="molecule type" value="Genomic_DNA"/>
</dbReference>
<keyword evidence="2" id="KW-0472">Membrane</keyword>
<gene>
    <name evidence="3" type="ORF">DES48_10895</name>
</gene>
<name>A0A366E1K9_9BACI</name>
<feature type="coiled-coil region" evidence="1">
    <location>
        <begin position="17"/>
        <end position="44"/>
    </location>
</feature>
<dbReference type="AlphaFoldDB" id="A0A366E1K9"/>
<evidence type="ECO:0000313" key="3">
    <source>
        <dbReference type="EMBL" id="RBO95384.1"/>
    </source>
</evidence>
<keyword evidence="2" id="KW-0812">Transmembrane</keyword>
<feature type="transmembrane region" description="Helical" evidence="2">
    <location>
        <begin position="92"/>
        <end position="110"/>
    </location>
</feature>
<keyword evidence="2" id="KW-1133">Transmembrane helix</keyword>
<keyword evidence="4" id="KW-1185">Reference proteome</keyword>
<evidence type="ECO:0000256" key="1">
    <source>
        <dbReference type="SAM" id="Coils"/>
    </source>
</evidence>
<organism evidence="3 4">
    <name type="scientific">Paraliobacillus ryukyuensis</name>
    <dbReference type="NCBI Taxonomy" id="200904"/>
    <lineage>
        <taxon>Bacteria</taxon>
        <taxon>Bacillati</taxon>
        <taxon>Bacillota</taxon>
        <taxon>Bacilli</taxon>
        <taxon>Bacillales</taxon>
        <taxon>Bacillaceae</taxon>
        <taxon>Paraliobacillus</taxon>
    </lineage>
</organism>
<dbReference type="Proteomes" id="UP000252254">
    <property type="component" value="Unassembled WGS sequence"/>
</dbReference>
<sequence>MSNKEEGENVKEFMELLMELKISITQLTAKVDQLTDMKNVLEETKKIGNETAYRSFENEKDIDHLLKKVAEKASKEDVNRIVEEKDNWRRTFPSWVAVAIAAIALILPFLTN</sequence>
<reference evidence="3 4" key="1">
    <citation type="submission" date="2018-06" db="EMBL/GenBank/DDBJ databases">
        <title>Genomic Encyclopedia of Type Strains, Phase IV (KMG-IV): sequencing the most valuable type-strain genomes for metagenomic binning, comparative biology and taxonomic classification.</title>
        <authorList>
            <person name="Goeker M."/>
        </authorList>
    </citation>
    <scope>NUCLEOTIDE SEQUENCE [LARGE SCALE GENOMIC DNA]</scope>
    <source>
        <strain evidence="3 4">DSM 15140</strain>
    </source>
</reference>
<dbReference type="OrthoDB" id="2721761at2"/>
<dbReference type="STRING" id="200904.GCA_900168775_02868"/>
<dbReference type="RefSeq" id="WP_113869395.1">
    <property type="nucleotide sequence ID" value="NZ_BAABQN010000015.1"/>
</dbReference>
<protein>
    <submittedName>
        <fullName evidence="3">Uncharacterized protein</fullName>
    </submittedName>
</protein>
<accession>A0A366E1K9</accession>
<proteinExistence type="predicted"/>
<comment type="caution">
    <text evidence="3">The sequence shown here is derived from an EMBL/GenBank/DDBJ whole genome shotgun (WGS) entry which is preliminary data.</text>
</comment>
<evidence type="ECO:0000313" key="4">
    <source>
        <dbReference type="Proteomes" id="UP000252254"/>
    </source>
</evidence>